<dbReference type="InterPro" id="IPR016900">
    <property type="entry name" value="Alg10"/>
</dbReference>
<evidence type="ECO:0000256" key="16">
    <source>
        <dbReference type="PROSITE-ProRule" id="PRU00175"/>
    </source>
</evidence>
<feature type="transmembrane region" description="Helical" evidence="18">
    <location>
        <begin position="336"/>
        <end position="355"/>
    </location>
</feature>
<accession>A0A8S1F4K2</accession>
<dbReference type="GO" id="GO:0106073">
    <property type="term" value="F:dolichyl pyrophosphate Glc2Man9GlcNAc2 alpha-1,2-glucosyltransferase activity"/>
    <property type="evidence" value="ECO:0007669"/>
    <property type="project" value="UniProtKB-EC"/>
</dbReference>
<keyword evidence="10" id="KW-0256">Endoplasmic reticulum</keyword>
<feature type="transmembrane region" description="Helical" evidence="18">
    <location>
        <begin position="20"/>
        <end position="41"/>
    </location>
</feature>
<evidence type="ECO:0000256" key="10">
    <source>
        <dbReference type="ARBA" id="ARBA00022824"/>
    </source>
</evidence>
<evidence type="ECO:0000256" key="6">
    <source>
        <dbReference type="ARBA" id="ARBA00022676"/>
    </source>
</evidence>
<feature type="region of interest" description="Disordered" evidence="17">
    <location>
        <begin position="450"/>
        <end position="503"/>
    </location>
</feature>
<evidence type="ECO:0000313" key="21">
    <source>
        <dbReference type="Proteomes" id="UP000494206"/>
    </source>
</evidence>
<keyword evidence="11" id="KW-0862">Zinc</keyword>
<dbReference type="PANTHER" id="PTHR12989">
    <property type="entry name" value="ALPHA-1,2-GLUCOSYLTRANSFERASE ALG10"/>
    <property type="match status" value="1"/>
</dbReference>
<evidence type="ECO:0000256" key="11">
    <source>
        <dbReference type="ARBA" id="ARBA00022833"/>
    </source>
</evidence>
<dbReference type="Gene3D" id="3.30.40.10">
    <property type="entry name" value="Zinc/RING finger domain, C3HC4 (zinc finger)"/>
    <property type="match status" value="1"/>
</dbReference>
<evidence type="ECO:0000256" key="8">
    <source>
        <dbReference type="ARBA" id="ARBA00022692"/>
    </source>
</evidence>
<dbReference type="InterPro" id="IPR013083">
    <property type="entry name" value="Znf_RING/FYVE/PHD"/>
</dbReference>
<evidence type="ECO:0000256" key="17">
    <source>
        <dbReference type="SAM" id="MobiDB-lite"/>
    </source>
</evidence>
<evidence type="ECO:0000256" key="1">
    <source>
        <dbReference type="ARBA" id="ARBA00004477"/>
    </source>
</evidence>
<evidence type="ECO:0000256" key="5">
    <source>
        <dbReference type="ARBA" id="ARBA00018512"/>
    </source>
</evidence>
<dbReference type="InterPro" id="IPR001841">
    <property type="entry name" value="Znf_RING"/>
</dbReference>
<dbReference type="OrthoDB" id="4769at2759"/>
<name>A0A8S1F4K2_9PELO</name>
<dbReference type="GO" id="GO:0006488">
    <property type="term" value="P:dolichol-linked oligosaccharide biosynthetic process"/>
    <property type="evidence" value="ECO:0007669"/>
    <property type="project" value="InterPro"/>
</dbReference>
<proteinExistence type="inferred from homology"/>
<keyword evidence="21" id="KW-1185">Reference proteome</keyword>
<evidence type="ECO:0000313" key="20">
    <source>
        <dbReference type="EMBL" id="CAB3408840.1"/>
    </source>
</evidence>
<comment type="subcellular location">
    <subcellularLocation>
        <location evidence="1">Endoplasmic reticulum membrane</location>
        <topology evidence="1">Multi-pass membrane protein</topology>
    </subcellularLocation>
</comment>
<feature type="domain" description="RING-type" evidence="19">
    <location>
        <begin position="598"/>
        <end position="643"/>
    </location>
</feature>
<feature type="transmembrane region" description="Helical" evidence="18">
    <location>
        <begin position="237"/>
        <end position="256"/>
    </location>
</feature>
<keyword evidence="9 16" id="KW-0863">Zinc-finger</keyword>
<gene>
    <name evidence="20" type="ORF">CBOVIS_LOCUS10571</name>
</gene>
<dbReference type="Pfam" id="PF04922">
    <property type="entry name" value="DIE2_ALG10"/>
    <property type="match status" value="1"/>
</dbReference>
<dbReference type="AlphaFoldDB" id="A0A8S1F4K2"/>
<comment type="catalytic activity">
    <reaction evidence="15">
        <text>an alpha-D-Glc-(1-&gt;3)-alpha-D-Glc-(1-&gt;3)-alpha-D-Man-(1-&gt;2)-alpha-D-Man-(1-&gt;2)-alpha-D-Man-(1-&gt;3)-[alpha-D-Man-(1-&gt;2)-alpha-D-Man-(1-&gt;3)-[alpha-D-Man-(1-&gt;2)-alpha-D-Man-(1-&gt;6)]-alpha-D-Man-(1-&gt;6)]-beta-D-Man-(1-&gt;4)-beta-D-GlcNAc-(1-&gt;4)-alpha-D-GlcNAc-diphospho-di-trans,poly-cis-dolichol + a di-trans,poly-cis-dolichyl beta-D-glucosyl phosphate = a alpha-D-Glc-(1-&gt;2)-alpha-D-Glc-(1-&gt;3)-alpha-D-Glc-(1-&gt;3)-alpha-D-Man-(1-&gt;2)-alpha-D-Man-(1-&gt;2)-alpha-D-Man-(1-&gt;3)-[alpha-D-Man-(1-&gt;2)-alpha-D-Man-(1-&gt;3)-[alpha-D-Man-(1-&gt;2)-alpha-D-Man-(1-&gt;6)]-alpha-D-Man-(1-&gt;6)]-beta-D-Man-(1-&gt;4)-beta-D-GlcNAc-(1-&gt;4)-alpha-D-GlcNAc-diphospho-di-trans,poly-cis-dolichol + a di-trans,poly-cis-dolichyl phosphate + H(+)</text>
        <dbReference type="Rhea" id="RHEA:29543"/>
        <dbReference type="Rhea" id="RHEA-COMP:19498"/>
        <dbReference type="Rhea" id="RHEA-COMP:19502"/>
        <dbReference type="Rhea" id="RHEA-COMP:19512"/>
        <dbReference type="Rhea" id="RHEA-COMP:19522"/>
        <dbReference type="ChEBI" id="CHEBI:15378"/>
        <dbReference type="ChEBI" id="CHEBI:57525"/>
        <dbReference type="ChEBI" id="CHEBI:57683"/>
        <dbReference type="ChEBI" id="CHEBI:132522"/>
        <dbReference type="ChEBI" id="CHEBI:132523"/>
        <dbReference type="EC" id="2.4.1.256"/>
    </reaction>
    <physiologicalReaction direction="left-to-right" evidence="15">
        <dbReference type="Rhea" id="RHEA:29544"/>
    </physiologicalReaction>
</comment>
<sequence>MVVNPILRMPYAPITRKTDFVYAGILSGLHVIITTLVYHYVPKPYMDEIFHIGQTRAYCDGNFTWNPMITTPPALYFLSIPFCGYERYVNSIIFFFTFPAFCRFRRMFVRSDVYITALIVSILPILLQSSVLFYTDLLSLTVVIWGFTMKSPLASSIFFTVATLTRQTNIVWAAVHGIAQLSLRVDRSKPFRTTMSALYHLWPLEFLAFGFLSFIYFNNFQIVLGDAQAHKPKPHLAQFFYMVAFCAAHAWPQALSRFPSILSTFKRPNIFLLIFIAFAVYRYAFDHPYLLADNRHFTFYIWRRILSHEKLRIAFTPLYFLSIMFMEETTHHIPSILKFLFLFASIAVVVPAHLFEMRYYIVPFVIWRLVSVNHKSKILDMTEHRPARNIDEALAIVERDIMARQAQLNRDRELALEIHNQEVANITERTLTEEEIMNILGDEVRNETLNARRRAHESRRRRRGDSDNALEQPPARRQRSPNDRNDIPVYDIESSSDSDNDERDTFIDVYVETYSDDADDENSDIDQPRRHPYHLNQRHRDIPDEDRRMYLGELELFDEPDDMLETIHRELGTREVTPAFLRRRPYRNSRRVSEFGECTICFEMPMDPVGCEKCKQHLGCSKCIQQWNLSCHTVSAPSCPLCRHSWESGPKIKPMHNLRNEARLRPRNRAAASSNA</sequence>
<comment type="function">
    <text evidence="14">Dol-P-Glc:Glc(2)Man(9)GlcNAc(2)-PP-Dol alpha-1,2-glucosyltransferase that operates in the biosynthetic pathway of dolichol-linked oligosaccharides, the glycan precursors employed in protein asparagine (N)-glycosylation. The assembly of dolichol-linked oligosaccharides begins on the cytosolic side of the endoplasmic reticulum membrane and finishes in its lumen. The sequential addition of sugars to dolichol pyrophosphate produces dolichol-linked oligosaccharides containing fourteen sugars, including two GlcNAcs, nine mannoses and three glucoses. Once assembled, the oligosaccharide is transferred from the lipid to nascent proteins by oligosaccharyltransferases. In the lumen of the endoplasmic reticulum, adds the third and last glucose residue from dolichyl phosphate glucose (Dol-P-Glc) onto the lipid-linked oligosaccharide intermediate Glc(2)Man(9)GlcNAc(2)-PP-Dol to produce Glc(3)Man(9)GlcNAc(2)-PP-Dol.</text>
</comment>
<comment type="caution">
    <text evidence="20">The sequence shown here is derived from an EMBL/GenBank/DDBJ whole genome shotgun (WGS) entry which is preliminary data.</text>
</comment>
<keyword evidence="6" id="KW-0328">Glycosyltransferase</keyword>
<evidence type="ECO:0000259" key="19">
    <source>
        <dbReference type="PROSITE" id="PS50089"/>
    </source>
</evidence>
<dbReference type="PANTHER" id="PTHR12989:SF10">
    <property type="entry name" value="DOL-P-GLC:GLC(2)MAN(9)GLCNAC(2)-PP-DOL ALPHA-1,2-GLUCOSYLTRANSFERASE-RELATED"/>
    <property type="match status" value="1"/>
</dbReference>
<evidence type="ECO:0000256" key="18">
    <source>
        <dbReference type="SAM" id="Phobius"/>
    </source>
</evidence>
<reference evidence="20 21" key="1">
    <citation type="submission" date="2020-04" db="EMBL/GenBank/DDBJ databases">
        <authorList>
            <person name="Laetsch R D."/>
            <person name="Stevens L."/>
            <person name="Kumar S."/>
            <person name="Blaxter L. M."/>
        </authorList>
    </citation>
    <scope>NUCLEOTIDE SEQUENCE [LARGE SCALE GENOMIC DNA]</scope>
</reference>
<feature type="transmembrane region" description="Helical" evidence="18">
    <location>
        <begin position="153"/>
        <end position="175"/>
    </location>
</feature>
<protein>
    <recommendedName>
        <fullName evidence="5">Dol-P-Glc:Glc(2)Man(9)GlcNAc(2)-PP-Dol alpha-1,2-glucosyltransferase</fullName>
        <ecNumber evidence="4">2.4.1.256</ecNumber>
    </recommendedName>
</protein>
<comment type="pathway">
    <text evidence="2">Protein modification; protein glycosylation.</text>
</comment>
<dbReference type="EC" id="2.4.1.256" evidence="4"/>
<evidence type="ECO:0000256" key="7">
    <source>
        <dbReference type="ARBA" id="ARBA00022679"/>
    </source>
</evidence>
<keyword evidence="9 16" id="KW-0479">Metal-binding</keyword>
<keyword evidence="8 18" id="KW-0812">Transmembrane</keyword>
<keyword evidence="7" id="KW-0808">Transferase</keyword>
<evidence type="ECO:0000256" key="14">
    <source>
        <dbReference type="ARBA" id="ARBA00044727"/>
    </source>
</evidence>
<organism evidence="20 21">
    <name type="scientific">Caenorhabditis bovis</name>
    <dbReference type="NCBI Taxonomy" id="2654633"/>
    <lineage>
        <taxon>Eukaryota</taxon>
        <taxon>Metazoa</taxon>
        <taxon>Ecdysozoa</taxon>
        <taxon>Nematoda</taxon>
        <taxon>Chromadorea</taxon>
        <taxon>Rhabditida</taxon>
        <taxon>Rhabditina</taxon>
        <taxon>Rhabditomorpha</taxon>
        <taxon>Rhabditoidea</taxon>
        <taxon>Rhabditidae</taxon>
        <taxon>Peloderinae</taxon>
        <taxon>Caenorhabditis</taxon>
    </lineage>
</organism>
<evidence type="ECO:0000256" key="13">
    <source>
        <dbReference type="ARBA" id="ARBA00023136"/>
    </source>
</evidence>
<evidence type="ECO:0000256" key="15">
    <source>
        <dbReference type="ARBA" id="ARBA00048064"/>
    </source>
</evidence>
<feature type="transmembrane region" description="Helical" evidence="18">
    <location>
        <begin position="74"/>
        <end position="101"/>
    </location>
</feature>
<dbReference type="CDD" id="cd16619">
    <property type="entry name" value="mRING-HC-C4C4_TRIM37_C-VIII"/>
    <property type="match status" value="1"/>
</dbReference>
<feature type="transmembrane region" description="Helical" evidence="18">
    <location>
        <begin position="113"/>
        <end position="133"/>
    </location>
</feature>
<dbReference type="Proteomes" id="UP000494206">
    <property type="component" value="Unassembled WGS sequence"/>
</dbReference>
<evidence type="ECO:0000256" key="12">
    <source>
        <dbReference type="ARBA" id="ARBA00022989"/>
    </source>
</evidence>
<feature type="transmembrane region" description="Helical" evidence="18">
    <location>
        <begin position="196"/>
        <end position="217"/>
    </location>
</feature>
<evidence type="ECO:0000256" key="4">
    <source>
        <dbReference type="ARBA" id="ARBA00011967"/>
    </source>
</evidence>
<feature type="compositionally biased region" description="Basic residues" evidence="17">
    <location>
        <begin position="451"/>
        <end position="463"/>
    </location>
</feature>
<dbReference type="GO" id="GO:0008270">
    <property type="term" value="F:zinc ion binding"/>
    <property type="evidence" value="ECO:0007669"/>
    <property type="project" value="UniProtKB-KW"/>
</dbReference>
<evidence type="ECO:0000256" key="2">
    <source>
        <dbReference type="ARBA" id="ARBA00004922"/>
    </source>
</evidence>
<evidence type="ECO:0000256" key="3">
    <source>
        <dbReference type="ARBA" id="ARBA00010600"/>
    </source>
</evidence>
<evidence type="ECO:0000256" key="9">
    <source>
        <dbReference type="ARBA" id="ARBA00022771"/>
    </source>
</evidence>
<feature type="transmembrane region" description="Helical" evidence="18">
    <location>
        <begin position="268"/>
        <end position="285"/>
    </location>
</feature>
<dbReference type="EMBL" id="CADEPM010000007">
    <property type="protein sequence ID" value="CAB3408840.1"/>
    <property type="molecule type" value="Genomic_DNA"/>
</dbReference>
<dbReference type="SUPFAM" id="SSF57850">
    <property type="entry name" value="RING/U-box"/>
    <property type="match status" value="1"/>
</dbReference>
<dbReference type="PROSITE" id="PS50089">
    <property type="entry name" value="ZF_RING_2"/>
    <property type="match status" value="1"/>
</dbReference>
<comment type="similarity">
    <text evidence="3">Belongs to the ALG10 glucosyltransferase family.</text>
</comment>
<dbReference type="GO" id="GO:0005789">
    <property type="term" value="C:endoplasmic reticulum membrane"/>
    <property type="evidence" value="ECO:0007669"/>
    <property type="project" value="UniProtKB-SubCell"/>
</dbReference>
<keyword evidence="13 18" id="KW-0472">Membrane</keyword>
<keyword evidence="12 18" id="KW-1133">Transmembrane helix</keyword>